<organism evidence="8 9">
    <name type="scientific">Facklamia hominis</name>
    <dbReference type="NCBI Taxonomy" id="178214"/>
    <lineage>
        <taxon>Bacteria</taxon>
        <taxon>Bacillati</taxon>
        <taxon>Bacillota</taxon>
        <taxon>Bacilli</taxon>
        <taxon>Lactobacillales</taxon>
        <taxon>Aerococcaceae</taxon>
        <taxon>Facklamia</taxon>
    </lineage>
</organism>
<dbReference type="AlphaFoldDB" id="A0AAJ1Q3Y6"/>
<reference evidence="8" key="1">
    <citation type="submission" date="2023-05" db="EMBL/GenBank/DDBJ databases">
        <title>Cataloging the Phylogenetic Diversity of Human Bladder Bacteria.</title>
        <authorList>
            <person name="Du J."/>
        </authorList>
    </citation>
    <scope>NUCLEOTIDE SEQUENCE</scope>
    <source>
        <strain evidence="8">UMB1231</strain>
    </source>
</reference>
<dbReference type="Gene3D" id="3.40.720.10">
    <property type="entry name" value="Alkaline Phosphatase, subunit A"/>
    <property type="match status" value="1"/>
</dbReference>
<comment type="catalytic activity">
    <reaction evidence="1">
        <text>(2R)-2-phosphoglycerate = (2R)-3-phosphoglycerate</text>
        <dbReference type="Rhea" id="RHEA:15901"/>
        <dbReference type="ChEBI" id="CHEBI:58272"/>
        <dbReference type="ChEBI" id="CHEBI:58289"/>
        <dbReference type="EC" id="5.4.2.12"/>
    </reaction>
</comment>
<dbReference type="PANTHER" id="PTHR31209">
    <property type="entry name" value="COFACTOR-INDEPENDENT PHOSPHOGLYCERATE MUTASE"/>
    <property type="match status" value="1"/>
</dbReference>
<evidence type="ECO:0000256" key="4">
    <source>
        <dbReference type="ARBA" id="ARBA00005524"/>
    </source>
</evidence>
<dbReference type="InterPro" id="IPR023665">
    <property type="entry name" value="ApgAM_prokaryotes"/>
</dbReference>
<evidence type="ECO:0000313" key="9">
    <source>
        <dbReference type="Proteomes" id="UP001229251"/>
    </source>
</evidence>
<sequence length="412" mass="44622">MKQRKIIIAIADGVGDRPIKALEGLTPLQLAKAPHLDRIAREGVTGMMDPLFPGIPVGTDMGHLILFGNDPKLYPGRGPIEAAGVGLTLQAGDIAFRCNFAYRDANGIIVDRRAGRIRQGTQEIAQELEGLMVEDVEVHFSPATEHRAVLVLSGPGLSPAVSDTDPKAPNDGVAYKPAQALEDSPSARKTARILNQVLEIAYERFSSHPVNLDRQAAGLYPANFIITRGAGMMTDFQPLCQEFGYQAAVVAREDTVLGMGRLSAMTVITDDRLTGNVDTDPELKANLALQALKTHDLVYAHIKAPDVMGHDNQPLGKIQAIEVFDRMVGRILAGLDDQTYIALVADHSTPCEKGEHSGEPVPIAVWGPSIRQDMVSHYDEIDCSRGGLGRLTGREFLFSLLDLANWVKKQGN</sequence>
<comment type="function">
    <text evidence="2">Catalyzes the interconversion of 2-phosphoglycerate and 3-phosphoglycerate.</text>
</comment>
<evidence type="ECO:0000256" key="5">
    <source>
        <dbReference type="ARBA" id="ARBA00023152"/>
    </source>
</evidence>
<dbReference type="NCBIfam" id="TIGR00306">
    <property type="entry name" value="apgM"/>
    <property type="match status" value="1"/>
</dbReference>
<dbReference type="RefSeq" id="WP_285065656.1">
    <property type="nucleotide sequence ID" value="NZ_JASOOE010000006.1"/>
</dbReference>
<evidence type="ECO:0000313" key="8">
    <source>
        <dbReference type="EMBL" id="MDK7187207.1"/>
    </source>
</evidence>
<dbReference type="SUPFAM" id="SSF53649">
    <property type="entry name" value="Alkaline phosphatase-like"/>
    <property type="match status" value="1"/>
</dbReference>
<dbReference type="EMBL" id="JASOOE010000006">
    <property type="protein sequence ID" value="MDK7187207.1"/>
    <property type="molecule type" value="Genomic_DNA"/>
</dbReference>
<comment type="similarity">
    <text evidence="4">Belongs to the BPG-independent phosphoglycerate mutase family. A-PGAM subfamily.</text>
</comment>
<dbReference type="Pfam" id="PF10143">
    <property type="entry name" value="PhosphMutase"/>
    <property type="match status" value="1"/>
</dbReference>
<evidence type="ECO:0000259" key="7">
    <source>
        <dbReference type="Pfam" id="PF01676"/>
    </source>
</evidence>
<dbReference type="HAMAP" id="MF_01402_A">
    <property type="entry name" value="ApgM_A"/>
    <property type="match status" value="1"/>
</dbReference>
<feature type="domain" description="Metalloenzyme" evidence="7">
    <location>
        <begin position="5"/>
        <end position="393"/>
    </location>
</feature>
<name>A0AAJ1Q3Y6_9LACT</name>
<dbReference type="GO" id="GO:0006096">
    <property type="term" value="P:glycolytic process"/>
    <property type="evidence" value="ECO:0007669"/>
    <property type="project" value="UniProtKB-KW"/>
</dbReference>
<evidence type="ECO:0000256" key="6">
    <source>
        <dbReference type="ARBA" id="ARBA00023235"/>
    </source>
</evidence>
<dbReference type="PIRSF" id="PIRSF006392">
    <property type="entry name" value="IPGAM_arch"/>
    <property type="match status" value="1"/>
</dbReference>
<dbReference type="Proteomes" id="UP001229251">
    <property type="component" value="Unassembled WGS sequence"/>
</dbReference>
<dbReference type="GO" id="GO:0046872">
    <property type="term" value="F:metal ion binding"/>
    <property type="evidence" value="ECO:0007669"/>
    <property type="project" value="InterPro"/>
</dbReference>
<dbReference type="EC" id="5.4.2.12" evidence="8"/>
<dbReference type="InterPro" id="IPR042253">
    <property type="entry name" value="Pglycerate_mutase_ApgM_sf"/>
</dbReference>
<dbReference type="PANTHER" id="PTHR31209:SF0">
    <property type="entry name" value="METALLOENZYME DOMAIN-CONTAINING PROTEIN"/>
    <property type="match status" value="1"/>
</dbReference>
<dbReference type="GO" id="GO:0004619">
    <property type="term" value="F:phosphoglycerate mutase activity"/>
    <property type="evidence" value="ECO:0007669"/>
    <property type="project" value="UniProtKB-EC"/>
</dbReference>
<evidence type="ECO:0000256" key="2">
    <source>
        <dbReference type="ARBA" id="ARBA00002315"/>
    </source>
</evidence>
<dbReference type="InterPro" id="IPR017850">
    <property type="entry name" value="Alkaline_phosphatase_core_sf"/>
</dbReference>
<proteinExistence type="inferred from homology"/>
<evidence type="ECO:0000256" key="3">
    <source>
        <dbReference type="ARBA" id="ARBA00004921"/>
    </source>
</evidence>
<dbReference type="Gene3D" id="3.30.70.2130">
    <property type="entry name" value="Metalloenzyme domain"/>
    <property type="match status" value="1"/>
</dbReference>
<keyword evidence="6 8" id="KW-0413">Isomerase</keyword>
<accession>A0AAJ1Q3Y6</accession>
<dbReference type="CDD" id="cd16011">
    <property type="entry name" value="iPGM_like"/>
    <property type="match status" value="1"/>
</dbReference>
<dbReference type="Pfam" id="PF01676">
    <property type="entry name" value="Metalloenzyme"/>
    <property type="match status" value="1"/>
</dbReference>
<evidence type="ECO:0000256" key="1">
    <source>
        <dbReference type="ARBA" id="ARBA00000370"/>
    </source>
</evidence>
<comment type="caution">
    <text evidence="8">The sequence shown here is derived from an EMBL/GenBank/DDBJ whole genome shotgun (WGS) entry which is preliminary data.</text>
</comment>
<dbReference type="InterPro" id="IPR004456">
    <property type="entry name" value="Pglycerate_mutase_ApgM"/>
</dbReference>
<protein>
    <submittedName>
        <fullName evidence="8">2,3-bisphosphoglycerate-independent phosphoglycerate mutase</fullName>
        <ecNumber evidence="8">5.4.2.12</ecNumber>
    </submittedName>
</protein>
<gene>
    <name evidence="8" type="primary">apgM</name>
    <name evidence="8" type="ORF">QP433_04350</name>
</gene>
<comment type="pathway">
    <text evidence="3">Carbohydrate degradation.</text>
</comment>
<dbReference type="InterPro" id="IPR006124">
    <property type="entry name" value="Metalloenzyme"/>
</dbReference>
<keyword evidence="5" id="KW-0324">Glycolysis</keyword>